<dbReference type="InterPro" id="IPR000772">
    <property type="entry name" value="Ricin_B_lectin"/>
</dbReference>
<dbReference type="EMBL" id="BAAAPH010000027">
    <property type="protein sequence ID" value="GAA1598902.1"/>
    <property type="molecule type" value="Genomic_DNA"/>
</dbReference>
<dbReference type="RefSeq" id="WP_344239611.1">
    <property type="nucleotide sequence ID" value="NZ_BAAAPH010000027.1"/>
</dbReference>
<dbReference type="InterPro" id="IPR035992">
    <property type="entry name" value="Ricin_B-like_lectins"/>
</dbReference>
<organism evidence="3 4">
    <name type="scientific">Kribbella hippodromi</name>
    <dbReference type="NCBI Taxonomy" id="434347"/>
    <lineage>
        <taxon>Bacteria</taxon>
        <taxon>Bacillati</taxon>
        <taxon>Actinomycetota</taxon>
        <taxon>Actinomycetes</taxon>
        <taxon>Propionibacteriales</taxon>
        <taxon>Kribbellaceae</taxon>
        <taxon>Kribbella</taxon>
    </lineage>
</organism>
<sequence length="189" mass="20016">MNIKRLTMAAIVALATALVGIAAPASAADGPPWLSGQRIHSSIAHGPCINLQGDPGHYVTPGTRLALTAVGTHPSCGDAQNVIWYLNKATSPYYQLKDANSGLCAGVAGNSTANGAAIVAWSCQQVTNQRWRLSYVRTENGVPFYKIVNWNSNKCIGFGGSGAAGTTLVQWDCQNAGNQIWYFTQNIYG</sequence>
<dbReference type="Gene3D" id="2.80.10.50">
    <property type="match status" value="2"/>
</dbReference>
<feature type="chain" id="PRO_5045787957" description="Ricin B lectin domain-containing protein" evidence="1">
    <location>
        <begin position="28"/>
        <end position="189"/>
    </location>
</feature>
<keyword evidence="1" id="KW-0732">Signal</keyword>
<feature type="signal peptide" evidence="1">
    <location>
        <begin position="1"/>
        <end position="27"/>
    </location>
</feature>
<name>A0ABN2EBM1_9ACTN</name>
<evidence type="ECO:0000259" key="2">
    <source>
        <dbReference type="Pfam" id="PF14200"/>
    </source>
</evidence>
<protein>
    <recommendedName>
        <fullName evidence="2">Ricin B lectin domain-containing protein</fullName>
    </recommendedName>
</protein>
<dbReference type="SUPFAM" id="SSF50370">
    <property type="entry name" value="Ricin B-like lectins"/>
    <property type="match status" value="1"/>
</dbReference>
<evidence type="ECO:0000256" key="1">
    <source>
        <dbReference type="SAM" id="SignalP"/>
    </source>
</evidence>
<accession>A0ABN2EBM1</accession>
<feature type="domain" description="Ricin B lectin" evidence="2">
    <location>
        <begin position="83"/>
        <end position="171"/>
    </location>
</feature>
<dbReference type="PROSITE" id="PS50231">
    <property type="entry name" value="RICIN_B_LECTIN"/>
    <property type="match status" value="1"/>
</dbReference>
<evidence type="ECO:0000313" key="3">
    <source>
        <dbReference type="EMBL" id="GAA1598902.1"/>
    </source>
</evidence>
<comment type="caution">
    <text evidence="3">The sequence shown here is derived from an EMBL/GenBank/DDBJ whole genome shotgun (WGS) entry which is preliminary data.</text>
</comment>
<dbReference type="Proteomes" id="UP001501705">
    <property type="component" value="Unassembled WGS sequence"/>
</dbReference>
<reference evidence="3 4" key="1">
    <citation type="journal article" date="2019" name="Int. J. Syst. Evol. Microbiol.">
        <title>The Global Catalogue of Microorganisms (GCM) 10K type strain sequencing project: providing services to taxonomists for standard genome sequencing and annotation.</title>
        <authorList>
            <consortium name="The Broad Institute Genomics Platform"/>
            <consortium name="The Broad Institute Genome Sequencing Center for Infectious Disease"/>
            <person name="Wu L."/>
            <person name="Ma J."/>
        </authorList>
    </citation>
    <scope>NUCLEOTIDE SEQUENCE [LARGE SCALE GENOMIC DNA]</scope>
    <source>
        <strain evidence="3 4">JCM 15572</strain>
    </source>
</reference>
<gene>
    <name evidence="3" type="ORF">GCM10009804_64310</name>
</gene>
<dbReference type="CDD" id="cd00161">
    <property type="entry name" value="beta-trefoil_Ricin-like"/>
    <property type="match status" value="1"/>
</dbReference>
<dbReference type="Pfam" id="PF14200">
    <property type="entry name" value="RicinB_lectin_2"/>
    <property type="match status" value="1"/>
</dbReference>
<proteinExistence type="predicted"/>
<evidence type="ECO:0000313" key="4">
    <source>
        <dbReference type="Proteomes" id="UP001501705"/>
    </source>
</evidence>
<keyword evidence="4" id="KW-1185">Reference proteome</keyword>